<keyword evidence="3" id="KW-1185">Reference proteome</keyword>
<reference evidence="2" key="1">
    <citation type="journal article" date="2022" name="Int. J. Mol. Sci.">
        <title>Draft Genome of Tanacetum Coccineum: Genomic Comparison of Closely Related Tanacetum-Family Plants.</title>
        <authorList>
            <person name="Yamashiro T."/>
            <person name="Shiraishi A."/>
            <person name="Nakayama K."/>
            <person name="Satake H."/>
        </authorList>
    </citation>
    <scope>NUCLEOTIDE SEQUENCE</scope>
</reference>
<evidence type="ECO:0008006" key="4">
    <source>
        <dbReference type="Google" id="ProtNLM"/>
    </source>
</evidence>
<protein>
    <recommendedName>
        <fullName evidence="4">Xylulose kinase-1</fullName>
    </recommendedName>
</protein>
<evidence type="ECO:0000313" key="2">
    <source>
        <dbReference type="EMBL" id="GJS55151.1"/>
    </source>
</evidence>
<dbReference type="Proteomes" id="UP001151760">
    <property type="component" value="Unassembled WGS sequence"/>
</dbReference>
<evidence type="ECO:0000256" key="1">
    <source>
        <dbReference type="SAM" id="MobiDB-lite"/>
    </source>
</evidence>
<reference evidence="2" key="2">
    <citation type="submission" date="2022-01" db="EMBL/GenBank/DDBJ databases">
        <authorList>
            <person name="Yamashiro T."/>
            <person name="Shiraishi A."/>
            <person name="Satake H."/>
            <person name="Nakayama K."/>
        </authorList>
    </citation>
    <scope>NUCLEOTIDE SEQUENCE</scope>
</reference>
<feature type="region of interest" description="Disordered" evidence="1">
    <location>
        <begin position="181"/>
        <end position="217"/>
    </location>
</feature>
<sequence length="217" mass="24665">MSTLKFSETHNLIVFLEKLKESSEFEEIIYFLNANQIRYALTVNPTIYTSHIEQFWETIKVKTVNGELGTDCLALLIFEGTGEEWEVDSVDETQEMNDDNLMFDTGVLEEKEKDVAKKEVSAVDPVTTVVKSEACKEKDEEATLALLEAHGITHNICLIKRGKRVNTFVDMNTELVKVSKTKAEGSSKRVGDELEQEKAEKQKGDNDQEEAEMKRHI</sequence>
<accession>A0ABQ4WQI5</accession>
<organism evidence="2 3">
    <name type="scientific">Tanacetum coccineum</name>
    <dbReference type="NCBI Taxonomy" id="301880"/>
    <lineage>
        <taxon>Eukaryota</taxon>
        <taxon>Viridiplantae</taxon>
        <taxon>Streptophyta</taxon>
        <taxon>Embryophyta</taxon>
        <taxon>Tracheophyta</taxon>
        <taxon>Spermatophyta</taxon>
        <taxon>Magnoliopsida</taxon>
        <taxon>eudicotyledons</taxon>
        <taxon>Gunneridae</taxon>
        <taxon>Pentapetalae</taxon>
        <taxon>asterids</taxon>
        <taxon>campanulids</taxon>
        <taxon>Asterales</taxon>
        <taxon>Asteraceae</taxon>
        <taxon>Asteroideae</taxon>
        <taxon>Anthemideae</taxon>
        <taxon>Anthemidinae</taxon>
        <taxon>Tanacetum</taxon>
    </lineage>
</organism>
<name>A0ABQ4WQI5_9ASTR</name>
<gene>
    <name evidence="2" type="ORF">Tco_0628513</name>
</gene>
<proteinExistence type="predicted"/>
<comment type="caution">
    <text evidence="2">The sequence shown here is derived from an EMBL/GenBank/DDBJ whole genome shotgun (WGS) entry which is preliminary data.</text>
</comment>
<evidence type="ECO:0000313" key="3">
    <source>
        <dbReference type="Proteomes" id="UP001151760"/>
    </source>
</evidence>
<dbReference type="EMBL" id="BQNB010008849">
    <property type="protein sequence ID" value="GJS55151.1"/>
    <property type="molecule type" value="Genomic_DNA"/>
</dbReference>